<feature type="compositionally biased region" description="Polar residues" evidence="1">
    <location>
        <begin position="231"/>
        <end position="269"/>
    </location>
</feature>
<evidence type="ECO:0000313" key="2">
    <source>
        <dbReference type="EMBL" id="KAL1583557.1"/>
    </source>
</evidence>
<feature type="region of interest" description="Disordered" evidence="1">
    <location>
        <begin position="224"/>
        <end position="293"/>
    </location>
</feature>
<feature type="region of interest" description="Disordered" evidence="1">
    <location>
        <begin position="308"/>
        <end position="338"/>
    </location>
</feature>
<feature type="compositionally biased region" description="Basic and acidic residues" evidence="1">
    <location>
        <begin position="131"/>
        <end position="155"/>
    </location>
</feature>
<sequence length="498" mass="54940">MVTRIDLRVHAAAPSSRKVDERFKAQANAYGGFIPKTKHVIRSIDGSISANDGVLPSLCAEEPVSSTDLDTRKLLDRVPDDATGMHYDSTTFLEETQLGYIALESQLFAPSRRTPPTPFKRPEHAPQQGTRRSEEPKSDDRQSTSARDDGSDSSHHVPSQSSYLKSPILDRSTKKPRLSEDNRRLFLTNRKSSPLYVPLREDGGLAVGFVGDATATERGTAQGEPIGLANESHSLSNNDVTSELPSTYSLSEITSGSSRNKQQSVQRSVSDPGPSPLKQSSSASGPRETHTQLPDQPVAVEAFHKERDPTLAQEPSQSAADADAHAKKLAPPDNTDREAPALDQETAALSALPTSIRPPPPEPSLKPFETHITDSLEYLSENPNLRQSYKPVSVARELRQSERGCWTFDIASWPMQLRVEFFAYLAKIIEPGRAGWGVWCEREVGGLVVRVFCWGEVVRHVYLLLYVASKSKVRKLGLRWVDADGEVVVQMRRVDESK</sequence>
<feature type="compositionally biased region" description="Basic and acidic residues" evidence="1">
    <location>
        <begin position="171"/>
        <end position="184"/>
    </location>
</feature>
<accession>A0AB34KEV1</accession>
<evidence type="ECO:0000313" key="3">
    <source>
        <dbReference type="Proteomes" id="UP000803884"/>
    </source>
</evidence>
<dbReference type="AlphaFoldDB" id="A0AB34KEV1"/>
<proteinExistence type="predicted"/>
<gene>
    <name evidence="2" type="ORF">WHR41_07650</name>
</gene>
<dbReference type="EMBL" id="JAAQHG020000034">
    <property type="protein sequence ID" value="KAL1583557.1"/>
    <property type="molecule type" value="Genomic_DNA"/>
</dbReference>
<dbReference type="Proteomes" id="UP000803884">
    <property type="component" value="Unassembled WGS sequence"/>
</dbReference>
<keyword evidence="3" id="KW-1185">Reference proteome</keyword>
<dbReference type="GeneID" id="96009092"/>
<feature type="region of interest" description="Disordered" evidence="1">
    <location>
        <begin position="110"/>
        <end position="185"/>
    </location>
</feature>
<protein>
    <submittedName>
        <fullName evidence="2">Uncharacterized protein</fullName>
    </submittedName>
</protein>
<reference evidence="2 3" key="1">
    <citation type="journal article" date="2020" name="Microbiol. Resour. Announc.">
        <title>Draft Genome Sequence of a Cladosporium Species Isolated from the Mesophotic Ascidian Didemnum maculosum.</title>
        <authorList>
            <person name="Gioti A."/>
            <person name="Siaperas R."/>
            <person name="Nikolaivits E."/>
            <person name="Le Goff G."/>
            <person name="Ouazzani J."/>
            <person name="Kotoulas G."/>
            <person name="Topakas E."/>
        </authorList>
    </citation>
    <scope>NUCLEOTIDE SEQUENCE [LARGE SCALE GENOMIC DNA]</scope>
    <source>
        <strain evidence="2 3">TM138-S3</strain>
    </source>
</reference>
<dbReference type="RefSeq" id="XP_069226664.1">
    <property type="nucleotide sequence ID" value="XM_069376254.1"/>
</dbReference>
<evidence type="ECO:0000256" key="1">
    <source>
        <dbReference type="SAM" id="MobiDB-lite"/>
    </source>
</evidence>
<name>A0AB34KEV1_9PEZI</name>
<organism evidence="2 3">
    <name type="scientific">Cladosporium halotolerans</name>
    <dbReference type="NCBI Taxonomy" id="1052096"/>
    <lineage>
        <taxon>Eukaryota</taxon>
        <taxon>Fungi</taxon>
        <taxon>Dikarya</taxon>
        <taxon>Ascomycota</taxon>
        <taxon>Pezizomycotina</taxon>
        <taxon>Dothideomycetes</taxon>
        <taxon>Dothideomycetidae</taxon>
        <taxon>Cladosporiales</taxon>
        <taxon>Cladosporiaceae</taxon>
        <taxon>Cladosporium</taxon>
    </lineage>
</organism>
<comment type="caution">
    <text evidence="2">The sequence shown here is derived from an EMBL/GenBank/DDBJ whole genome shotgun (WGS) entry which is preliminary data.</text>
</comment>